<evidence type="ECO:0000256" key="2">
    <source>
        <dbReference type="ARBA" id="ARBA00011245"/>
    </source>
</evidence>
<dbReference type="GO" id="GO:0008379">
    <property type="term" value="F:thioredoxin peroxidase activity"/>
    <property type="evidence" value="ECO:0007669"/>
    <property type="project" value="TreeGrafter"/>
</dbReference>
<dbReference type="PANTHER" id="PTHR42801">
    <property type="entry name" value="THIOREDOXIN-DEPENDENT PEROXIDE REDUCTASE"/>
    <property type="match status" value="1"/>
</dbReference>
<keyword evidence="4" id="KW-0575">Peroxidase</keyword>
<comment type="similarity">
    <text evidence="10">Belongs to the peroxiredoxin family. BCP/PrxQ subfamily.</text>
</comment>
<keyword evidence="5" id="KW-0049">Antioxidant</keyword>
<reference evidence="15" key="1">
    <citation type="journal article" date="2023" name="Int. J. Syst. Evol. Microbiol.">
        <title>Mesoterricola silvestris gen. nov., sp. nov., Mesoterricola sediminis sp. nov., Geothrix oryzae sp. nov., Geothrix edaphica sp. nov., Geothrix rubra sp. nov., and Geothrix limicola sp. nov., six novel members of Acidobacteriota isolated from soils.</title>
        <authorList>
            <person name="Itoh H."/>
            <person name="Sugisawa Y."/>
            <person name="Mise K."/>
            <person name="Xu Z."/>
            <person name="Kuniyasu M."/>
            <person name="Ushijima N."/>
            <person name="Kawano K."/>
            <person name="Kobayashi E."/>
            <person name="Shiratori Y."/>
            <person name="Masuda Y."/>
            <person name="Senoo K."/>
        </authorList>
    </citation>
    <scope>NUCLEOTIDE SEQUENCE [LARGE SCALE GENOMIC DNA]</scope>
    <source>
        <strain evidence="15">W79</strain>
    </source>
</reference>
<evidence type="ECO:0000259" key="13">
    <source>
        <dbReference type="PROSITE" id="PS51352"/>
    </source>
</evidence>
<dbReference type="InterPro" id="IPR036249">
    <property type="entry name" value="Thioredoxin-like_sf"/>
</dbReference>
<keyword evidence="6" id="KW-0560">Oxidoreductase</keyword>
<comment type="catalytic activity">
    <reaction evidence="12">
        <text>a hydroperoxide + [thioredoxin]-dithiol = an alcohol + [thioredoxin]-disulfide + H2O</text>
        <dbReference type="Rhea" id="RHEA:62620"/>
        <dbReference type="Rhea" id="RHEA-COMP:10698"/>
        <dbReference type="Rhea" id="RHEA-COMP:10700"/>
        <dbReference type="ChEBI" id="CHEBI:15377"/>
        <dbReference type="ChEBI" id="CHEBI:29950"/>
        <dbReference type="ChEBI" id="CHEBI:30879"/>
        <dbReference type="ChEBI" id="CHEBI:35924"/>
        <dbReference type="ChEBI" id="CHEBI:50058"/>
        <dbReference type="EC" id="1.11.1.24"/>
    </reaction>
</comment>
<dbReference type="EMBL" id="AP027080">
    <property type="protein sequence ID" value="BDU74873.1"/>
    <property type="molecule type" value="Genomic_DNA"/>
</dbReference>
<comment type="function">
    <text evidence="1">Thiol-specific peroxidase that catalyzes the reduction of hydrogen peroxide and organic hydroperoxides to water and alcohols, respectively. Plays a role in cell protection against oxidative stress by detoxifying peroxides and as sensor of hydrogen peroxide-mediated signaling events.</text>
</comment>
<dbReference type="EC" id="1.11.1.24" evidence="3"/>
<gene>
    <name evidence="14" type="ORF">METEAL_40470</name>
</gene>
<dbReference type="GO" id="GO:0045454">
    <property type="term" value="P:cell redox homeostasis"/>
    <property type="evidence" value="ECO:0007669"/>
    <property type="project" value="TreeGrafter"/>
</dbReference>
<evidence type="ECO:0000256" key="6">
    <source>
        <dbReference type="ARBA" id="ARBA00023002"/>
    </source>
</evidence>
<evidence type="ECO:0000256" key="5">
    <source>
        <dbReference type="ARBA" id="ARBA00022862"/>
    </source>
</evidence>
<dbReference type="PANTHER" id="PTHR42801:SF4">
    <property type="entry name" value="AHPC_TSA FAMILY PROTEIN"/>
    <property type="match status" value="1"/>
</dbReference>
<protein>
    <recommendedName>
        <fullName evidence="3">thioredoxin-dependent peroxiredoxin</fullName>
        <ecNumber evidence="3">1.11.1.24</ecNumber>
    </recommendedName>
    <alternativeName>
        <fullName evidence="9">Thioredoxin peroxidase</fullName>
    </alternativeName>
    <alternativeName>
        <fullName evidence="11">Thioredoxin-dependent peroxiredoxin Bcp</fullName>
    </alternativeName>
</protein>
<accession>A0AA48KDX0</accession>
<keyword evidence="8" id="KW-0676">Redox-active center</keyword>
<dbReference type="InterPro" id="IPR000866">
    <property type="entry name" value="AhpC/TSA"/>
</dbReference>
<dbReference type="KEGG" id="msil:METEAL_40470"/>
<dbReference type="Gene3D" id="3.40.30.10">
    <property type="entry name" value="Glutaredoxin"/>
    <property type="match status" value="1"/>
</dbReference>
<dbReference type="GO" id="GO:0034599">
    <property type="term" value="P:cellular response to oxidative stress"/>
    <property type="evidence" value="ECO:0007669"/>
    <property type="project" value="TreeGrafter"/>
</dbReference>
<evidence type="ECO:0000256" key="11">
    <source>
        <dbReference type="ARBA" id="ARBA00042639"/>
    </source>
</evidence>
<dbReference type="CDD" id="cd03017">
    <property type="entry name" value="PRX_BCP"/>
    <property type="match status" value="1"/>
</dbReference>
<name>A0AA48KDX0_9BACT</name>
<keyword evidence="7" id="KW-1015">Disulfide bond</keyword>
<evidence type="ECO:0000256" key="12">
    <source>
        <dbReference type="ARBA" id="ARBA00049091"/>
    </source>
</evidence>
<evidence type="ECO:0000256" key="10">
    <source>
        <dbReference type="ARBA" id="ARBA00038489"/>
    </source>
</evidence>
<feature type="domain" description="Thioredoxin" evidence="13">
    <location>
        <begin position="22"/>
        <end position="168"/>
    </location>
</feature>
<dbReference type="InterPro" id="IPR013766">
    <property type="entry name" value="Thioredoxin_domain"/>
</dbReference>
<comment type="subunit">
    <text evidence="2">Monomer.</text>
</comment>
<evidence type="ECO:0000256" key="3">
    <source>
        <dbReference type="ARBA" id="ARBA00013017"/>
    </source>
</evidence>
<evidence type="ECO:0000256" key="1">
    <source>
        <dbReference type="ARBA" id="ARBA00003330"/>
    </source>
</evidence>
<dbReference type="InterPro" id="IPR050924">
    <property type="entry name" value="Peroxiredoxin_BCP/PrxQ"/>
</dbReference>
<evidence type="ECO:0000256" key="4">
    <source>
        <dbReference type="ARBA" id="ARBA00022559"/>
    </source>
</evidence>
<dbReference type="SUPFAM" id="SSF52833">
    <property type="entry name" value="Thioredoxin-like"/>
    <property type="match status" value="1"/>
</dbReference>
<evidence type="ECO:0000256" key="8">
    <source>
        <dbReference type="ARBA" id="ARBA00023284"/>
    </source>
</evidence>
<evidence type="ECO:0000256" key="7">
    <source>
        <dbReference type="ARBA" id="ARBA00023157"/>
    </source>
</evidence>
<dbReference type="GO" id="GO:0005737">
    <property type="term" value="C:cytoplasm"/>
    <property type="evidence" value="ECO:0007669"/>
    <property type="project" value="TreeGrafter"/>
</dbReference>
<organism evidence="14 15">
    <name type="scientific">Mesoterricola silvestris</name>
    <dbReference type="NCBI Taxonomy" id="2927979"/>
    <lineage>
        <taxon>Bacteria</taxon>
        <taxon>Pseudomonadati</taxon>
        <taxon>Acidobacteriota</taxon>
        <taxon>Holophagae</taxon>
        <taxon>Holophagales</taxon>
        <taxon>Holophagaceae</taxon>
        <taxon>Mesoterricola</taxon>
    </lineage>
</organism>
<sequence length="168" mass="17841">MSMFRTLVAGTLATLALSGADVKPGVPAPPFTAQDQNGRTVKLADFTGKSVVVLYFYPKDDTPGCTKEACSLRDGFDRIKAKGAVVLGVSADDVTSHAAFSEKYHLPFPILADPGHAIIDAYGVRMPVIGVAKRVTFIIGKDGIVKDVLRDVKAAEHDEQVLKALASL</sequence>
<evidence type="ECO:0000313" key="14">
    <source>
        <dbReference type="EMBL" id="BDU74873.1"/>
    </source>
</evidence>
<evidence type="ECO:0000256" key="9">
    <source>
        <dbReference type="ARBA" id="ARBA00032824"/>
    </source>
</evidence>
<proteinExistence type="inferred from homology"/>
<dbReference type="AlphaFoldDB" id="A0AA48KDX0"/>
<dbReference type="Proteomes" id="UP001238179">
    <property type="component" value="Chromosome"/>
</dbReference>
<dbReference type="PROSITE" id="PS51352">
    <property type="entry name" value="THIOREDOXIN_2"/>
    <property type="match status" value="1"/>
</dbReference>
<keyword evidence="15" id="KW-1185">Reference proteome</keyword>
<dbReference type="FunFam" id="3.40.30.10:FF:000007">
    <property type="entry name" value="Thioredoxin-dependent thiol peroxidase"/>
    <property type="match status" value="1"/>
</dbReference>
<evidence type="ECO:0000313" key="15">
    <source>
        <dbReference type="Proteomes" id="UP001238179"/>
    </source>
</evidence>
<dbReference type="Pfam" id="PF00578">
    <property type="entry name" value="AhpC-TSA"/>
    <property type="match status" value="1"/>
</dbReference>